<dbReference type="InterPro" id="IPR027878">
    <property type="entry name" value="DUF4551"/>
</dbReference>
<reference evidence="2" key="1">
    <citation type="submission" date="2021-02" db="EMBL/GenBank/DDBJ databases">
        <authorList>
            <person name="Nowell W R."/>
        </authorList>
    </citation>
    <scope>NUCLEOTIDE SEQUENCE</scope>
</reference>
<protein>
    <submittedName>
        <fullName evidence="2">Uncharacterized protein</fullName>
    </submittedName>
</protein>
<evidence type="ECO:0000313" key="5">
    <source>
        <dbReference type="Proteomes" id="UP000663832"/>
    </source>
</evidence>
<dbReference type="AlphaFoldDB" id="A0A814AMD8"/>
<dbReference type="EMBL" id="CAJNOM010000141">
    <property type="protein sequence ID" value="CAF1128113.1"/>
    <property type="molecule type" value="Genomic_DNA"/>
</dbReference>
<evidence type="ECO:0000313" key="4">
    <source>
        <dbReference type="EMBL" id="CAF1128113.1"/>
    </source>
</evidence>
<organism evidence="2 6">
    <name type="scientific">Adineta steineri</name>
    <dbReference type="NCBI Taxonomy" id="433720"/>
    <lineage>
        <taxon>Eukaryota</taxon>
        <taxon>Metazoa</taxon>
        <taxon>Spiralia</taxon>
        <taxon>Gnathifera</taxon>
        <taxon>Rotifera</taxon>
        <taxon>Eurotatoria</taxon>
        <taxon>Bdelloidea</taxon>
        <taxon>Adinetida</taxon>
        <taxon>Adinetidae</taxon>
        <taxon>Adineta</taxon>
    </lineage>
</organism>
<name>A0A814AMD8_9BILA</name>
<keyword evidence="5" id="KW-1185">Reference proteome</keyword>
<accession>A0A814AMD8</accession>
<sequence>MTTSGNSSQYMVTKNMKFEAKLARYLISDPGDQLLGYDACIERQGSSISYRLIVLGLESIYLTDNPPKIAQLEQPYIYYRDILRAELIDDFPDFLTGNERMNTLHLRLRVMMPLNKNKKSKKKKPKSTSVDDMETIPSLFDRTTLENINNYMEHLTPRRSSSNRDLYQAPLSQMYAAIPLLLSSTAAPPPTTTAEANESDPLHLPLHQLDDSSITTSLNTSLEFKERLDQLNISGDRSHFQRLFSTRRTLSDEQRSTSRSKSARSLSKKKANSDSDWIPDTPRLNRYILQKHEDDLYGILHTPRSTPRVNHDDEMLLSSTARSTLTDLSLTSNTSINTTNNDESSVYCPSIEEVRSLRDDVDEDMKDIDIYFLSLNSKIPEILSAALSNYIIVSTLRYEGNPQTSRLSTIDRLQYSMDTMMMKFSELKAEILQSHNNTDQLIQLTDELYNACDKYSKVKELFWKDTDLFIYYVAHFHSCCQIISNNEFDNSTMNFSFSIMQLLNQVFLNTFASNERLTRLTHDQCSRLQLLTNCLLMPPITLLTTQTTTSDKTISNEILKDTYRIVLKWIFVSCALLWQIGDILSRPSWTSKSFRFQHFIELFEKQQQKDDYFDLFVDSISKLTMNNENKDPLSPKHALYVYQIFSTLSMLLTNSAILSEYLRDRYLEDFKYFLKEDVTLSRIPVQYPVYRFIPDLIRSVHHRILYGDSNLNTSTHIKHRQLI</sequence>
<dbReference type="Proteomes" id="UP000663877">
    <property type="component" value="Unassembled WGS sequence"/>
</dbReference>
<dbReference type="OrthoDB" id="6022562at2759"/>
<dbReference type="PANTHER" id="PTHR35354">
    <property type="entry name" value="RGD1561648"/>
    <property type="match status" value="1"/>
</dbReference>
<dbReference type="Pfam" id="PF15087">
    <property type="entry name" value="DUF4551"/>
    <property type="match status" value="1"/>
</dbReference>
<feature type="region of interest" description="Disordered" evidence="1">
    <location>
        <begin position="249"/>
        <end position="277"/>
    </location>
</feature>
<dbReference type="EMBL" id="CAJNOI010000040">
    <property type="protein sequence ID" value="CAF0914648.1"/>
    <property type="molecule type" value="Genomic_DNA"/>
</dbReference>
<gene>
    <name evidence="2" type="ORF">BJG266_LOCUS11194</name>
    <name evidence="3" type="ORF">QVE165_LOCUS17930</name>
    <name evidence="4" type="ORF">QVE165_LOCUS21780</name>
</gene>
<comment type="caution">
    <text evidence="2">The sequence shown here is derived from an EMBL/GenBank/DDBJ whole genome shotgun (WGS) entry which is preliminary data.</text>
</comment>
<evidence type="ECO:0000313" key="3">
    <source>
        <dbReference type="EMBL" id="CAF1056775.1"/>
    </source>
</evidence>
<dbReference type="PANTHER" id="PTHR35354:SF1">
    <property type="entry name" value="RGD1561648"/>
    <property type="match status" value="1"/>
</dbReference>
<dbReference type="Proteomes" id="UP000663832">
    <property type="component" value="Unassembled WGS sequence"/>
</dbReference>
<evidence type="ECO:0000313" key="6">
    <source>
        <dbReference type="Proteomes" id="UP000663877"/>
    </source>
</evidence>
<evidence type="ECO:0000256" key="1">
    <source>
        <dbReference type="SAM" id="MobiDB-lite"/>
    </source>
</evidence>
<evidence type="ECO:0000313" key="2">
    <source>
        <dbReference type="EMBL" id="CAF0914648.1"/>
    </source>
</evidence>
<dbReference type="EMBL" id="CAJNOM010000104">
    <property type="protein sequence ID" value="CAF1056775.1"/>
    <property type="molecule type" value="Genomic_DNA"/>
</dbReference>
<proteinExistence type="predicted"/>